<evidence type="ECO:0000313" key="3">
    <source>
        <dbReference type="EMBL" id="MBZ5715420.1"/>
    </source>
</evidence>
<proteinExistence type="predicted"/>
<protein>
    <recommendedName>
        <fullName evidence="2">TNFR-Cys domain-containing protein</fullName>
    </recommendedName>
</protein>
<feature type="region of interest" description="Disordered" evidence="1">
    <location>
        <begin position="206"/>
        <end position="235"/>
    </location>
</feature>
<gene>
    <name evidence="3" type="ORF">K7C98_39815</name>
</gene>
<organism evidence="3 4">
    <name type="scientific">Nannocystis pusilla</name>
    <dbReference type="NCBI Taxonomy" id="889268"/>
    <lineage>
        <taxon>Bacteria</taxon>
        <taxon>Pseudomonadati</taxon>
        <taxon>Myxococcota</taxon>
        <taxon>Polyangia</taxon>
        <taxon>Nannocystales</taxon>
        <taxon>Nannocystaceae</taxon>
        <taxon>Nannocystis</taxon>
    </lineage>
</organism>
<keyword evidence="4" id="KW-1185">Reference proteome</keyword>
<accession>A0ABS7U535</accession>
<evidence type="ECO:0000313" key="4">
    <source>
        <dbReference type="Proteomes" id="UP001139031"/>
    </source>
</evidence>
<comment type="caution">
    <text evidence="3">The sequence shown here is derived from an EMBL/GenBank/DDBJ whole genome shotgun (WGS) entry which is preliminary data.</text>
</comment>
<sequence length="235" mass="25746">MHPTLDELLAQFRGLLDAHRAGLAPSRAGEGNLRCDGCLDCNRCRFCVQCVRCNDCSNCEQCHDCRACTRSRMSRSCVRSGHLEFCEGCEDSQYLVLCVDCIGCTQCFACVGLKNEEFCILNQRYSRKDYFPAVQALKKRLEEAIFAGHVLPEIAVAGRGMWPPRGSEIPKELPGEAAIAAPATEPAGDEAEAVAFVDDAVDPWADDVSPSREPGLPVERDPVAVSWVPQPSRPI</sequence>
<dbReference type="EMBL" id="JAIRAU010000057">
    <property type="protein sequence ID" value="MBZ5715420.1"/>
    <property type="molecule type" value="Genomic_DNA"/>
</dbReference>
<dbReference type="Proteomes" id="UP001139031">
    <property type="component" value="Unassembled WGS sequence"/>
</dbReference>
<evidence type="ECO:0000259" key="2">
    <source>
        <dbReference type="PROSITE" id="PS00652"/>
    </source>
</evidence>
<name>A0ABS7U535_9BACT</name>
<reference evidence="3" key="1">
    <citation type="submission" date="2021-08" db="EMBL/GenBank/DDBJ databases">
        <authorList>
            <person name="Stevens D.C."/>
        </authorList>
    </citation>
    <scope>NUCLEOTIDE SEQUENCE</scope>
    <source>
        <strain evidence="3">DSM 53165</strain>
    </source>
</reference>
<dbReference type="InterPro" id="IPR001368">
    <property type="entry name" value="TNFR/NGFR_Cys_rich_reg"/>
</dbReference>
<dbReference type="PROSITE" id="PS00652">
    <property type="entry name" value="TNFR_NGFR_1"/>
    <property type="match status" value="1"/>
</dbReference>
<feature type="domain" description="TNFR-Cys" evidence="2">
    <location>
        <begin position="41"/>
        <end position="77"/>
    </location>
</feature>
<evidence type="ECO:0000256" key="1">
    <source>
        <dbReference type="SAM" id="MobiDB-lite"/>
    </source>
</evidence>
<dbReference type="RefSeq" id="WP_224197162.1">
    <property type="nucleotide sequence ID" value="NZ_JAIRAU010000057.1"/>
</dbReference>